<dbReference type="InterPro" id="IPR011990">
    <property type="entry name" value="TPR-like_helical_dom_sf"/>
</dbReference>
<protein>
    <submittedName>
        <fullName evidence="2">Uncharacterized protein</fullName>
    </submittedName>
</protein>
<dbReference type="SUPFAM" id="SSF48403">
    <property type="entry name" value="Ankyrin repeat"/>
    <property type="match status" value="1"/>
</dbReference>
<dbReference type="SMART" id="SM00248">
    <property type="entry name" value="ANK"/>
    <property type="match status" value="6"/>
</dbReference>
<comment type="caution">
    <text evidence="2">The sequence shown here is derived from an EMBL/GenBank/DDBJ whole genome shotgun (WGS) entry which is preliminary data.</text>
</comment>
<proteinExistence type="predicted"/>
<evidence type="ECO:0000256" key="1">
    <source>
        <dbReference type="PROSITE-ProRule" id="PRU00023"/>
    </source>
</evidence>
<dbReference type="InterPro" id="IPR036770">
    <property type="entry name" value="Ankyrin_rpt-contain_sf"/>
</dbReference>
<evidence type="ECO:0000313" key="3">
    <source>
        <dbReference type="Proteomes" id="UP001054252"/>
    </source>
</evidence>
<dbReference type="PROSITE" id="PS50297">
    <property type="entry name" value="ANK_REP_REGION"/>
    <property type="match status" value="3"/>
</dbReference>
<dbReference type="SUPFAM" id="SSF48452">
    <property type="entry name" value="TPR-like"/>
    <property type="match status" value="2"/>
</dbReference>
<sequence length="479" mass="53392">MAFPSSTAASPGQGRKSRFFYAASTGDLPLLKRLTDEFRKLDLKIENIQDAEGQTALHFAAAKGRLQVCEYLLEEVKLDIDVRDGLGRTPLHHAASNENFLAAVYLLEHGANPKAKNIEWRTPLHYAVEKGPKELLKLLLSKDNNADVNAISYDLMTPLLVSVFDGKFDCMKLLLKVYLMWGGQMLLNAEADPNFTNNAGMTPVEIAALKGYLQAVMILFPVTKPIPTIPDWSVVGLTEHVHSDEAEEEASYCKKDAAVLSNQSLCWARLNEGGLALEIVQLCSLIRPEWPKAYYRQGVALMLLKDFGNAADAFYNAWKMALDNKKIEHAFRFAYSSNWSATLDFGLKNVCPDLNALCEEHDEKGRAASYCKYGDATVVSNQSLCWPRLNEGGLTLELAELCCCIWPDWPKACYRQAFLEAADAFYKAWTMTLDNKDIEHAFSLHLTSGSDGQRIAGDFPSQTGCKNLHCVRCFHKSRG</sequence>
<reference evidence="2 3" key="1">
    <citation type="journal article" date="2021" name="Commun. Biol.">
        <title>The genome of Shorea leprosula (Dipterocarpaceae) highlights the ecological relevance of drought in aseasonal tropical rainforests.</title>
        <authorList>
            <person name="Ng K.K.S."/>
            <person name="Kobayashi M.J."/>
            <person name="Fawcett J.A."/>
            <person name="Hatakeyama M."/>
            <person name="Paape T."/>
            <person name="Ng C.H."/>
            <person name="Ang C.C."/>
            <person name="Tnah L.H."/>
            <person name="Lee C.T."/>
            <person name="Nishiyama T."/>
            <person name="Sese J."/>
            <person name="O'Brien M.J."/>
            <person name="Copetti D."/>
            <person name="Mohd Noor M.I."/>
            <person name="Ong R.C."/>
            <person name="Putra M."/>
            <person name="Sireger I.Z."/>
            <person name="Indrioko S."/>
            <person name="Kosugi Y."/>
            <person name="Izuno A."/>
            <person name="Isagi Y."/>
            <person name="Lee S.L."/>
            <person name="Shimizu K.K."/>
        </authorList>
    </citation>
    <scope>NUCLEOTIDE SEQUENCE [LARGE SCALE GENOMIC DNA]</scope>
    <source>
        <strain evidence="2">214</strain>
    </source>
</reference>
<feature type="repeat" description="ANK" evidence="1">
    <location>
        <begin position="86"/>
        <end position="118"/>
    </location>
</feature>
<dbReference type="PROSITE" id="PS50088">
    <property type="entry name" value="ANK_REPEAT"/>
    <property type="match status" value="3"/>
</dbReference>
<dbReference type="InterPro" id="IPR051616">
    <property type="entry name" value="Cul2-RING_E3_ligase_SR"/>
</dbReference>
<evidence type="ECO:0000313" key="2">
    <source>
        <dbReference type="EMBL" id="GKU86407.1"/>
    </source>
</evidence>
<dbReference type="PRINTS" id="PR01415">
    <property type="entry name" value="ANKYRIN"/>
</dbReference>
<dbReference type="Pfam" id="PF12796">
    <property type="entry name" value="Ank_2"/>
    <property type="match status" value="2"/>
</dbReference>
<dbReference type="InterPro" id="IPR002110">
    <property type="entry name" value="Ankyrin_rpt"/>
</dbReference>
<dbReference type="EMBL" id="BPVZ01000001">
    <property type="protein sequence ID" value="GKU86407.1"/>
    <property type="molecule type" value="Genomic_DNA"/>
</dbReference>
<dbReference type="Gene3D" id="1.25.40.20">
    <property type="entry name" value="Ankyrin repeat-containing domain"/>
    <property type="match status" value="3"/>
</dbReference>
<dbReference type="PANTHER" id="PTHR46224">
    <property type="entry name" value="ANKYRIN REPEAT FAMILY PROTEIN"/>
    <property type="match status" value="1"/>
</dbReference>
<dbReference type="Proteomes" id="UP001054252">
    <property type="component" value="Unassembled WGS sequence"/>
</dbReference>
<feature type="repeat" description="ANK" evidence="1">
    <location>
        <begin position="52"/>
        <end position="74"/>
    </location>
</feature>
<dbReference type="AlphaFoldDB" id="A0AAV5HC74"/>
<name>A0AAV5HC74_9ROSI</name>
<dbReference type="PANTHER" id="PTHR46224:SF67">
    <property type="entry name" value="HSP70-HSP90 ORGANIZING PROTEIN 3-LIKE"/>
    <property type="match status" value="1"/>
</dbReference>
<keyword evidence="1" id="KW-0040">ANK repeat</keyword>
<accession>A0AAV5HC74</accession>
<keyword evidence="3" id="KW-1185">Reference proteome</keyword>
<dbReference type="Gene3D" id="1.25.40.10">
    <property type="entry name" value="Tetratricopeptide repeat domain"/>
    <property type="match status" value="1"/>
</dbReference>
<feature type="repeat" description="ANK" evidence="1">
    <location>
        <begin position="119"/>
        <end position="151"/>
    </location>
</feature>
<organism evidence="2 3">
    <name type="scientific">Rubroshorea leprosula</name>
    <dbReference type="NCBI Taxonomy" id="152421"/>
    <lineage>
        <taxon>Eukaryota</taxon>
        <taxon>Viridiplantae</taxon>
        <taxon>Streptophyta</taxon>
        <taxon>Embryophyta</taxon>
        <taxon>Tracheophyta</taxon>
        <taxon>Spermatophyta</taxon>
        <taxon>Magnoliopsida</taxon>
        <taxon>eudicotyledons</taxon>
        <taxon>Gunneridae</taxon>
        <taxon>Pentapetalae</taxon>
        <taxon>rosids</taxon>
        <taxon>malvids</taxon>
        <taxon>Malvales</taxon>
        <taxon>Dipterocarpaceae</taxon>
        <taxon>Rubroshorea</taxon>
    </lineage>
</organism>
<gene>
    <name evidence="2" type="ORF">SLEP1_g938</name>
</gene>